<evidence type="ECO:0000313" key="2">
    <source>
        <dbReference type="Proteomes" id="UP000032746"/>
    </source>
</evidence>
<reference evidence="1 2" key="1">
    <citation type="journal article" date="2015" name="J. Bacteriol.">
        <title>Resources for Genetic and Genomic Analysis of Emerging Pathogen Acinetobacter baumannii.</title>
        <authorList>
            <person name="Gallagher L.A."/>
            <person name="Ramage E."/>
            <person name="Weiss E.J."/>
            <person name="Radey M."/>
            <person name="Hayden H.S."/>
            <person name="Held K.G."/>
            <person name="Huse H.K."/>
            <person name="Zurawski D.V."/>
            <person name="Brittnacher M.J."/>
            <person name="Manoil C."/>
        </authorList>
    </citation>
    <scope>NUCLEOTIDE SEQUENCE [LARGE SCALE GENOMIC DNA]</scope>
    <source>
        <strain evidence="1 2">AB5075-UW</strain>
    </source>
</reference>
<protein>
    <submittedName>
        <fullName evidence="1">Uncharacterized protein</fullName>
    </submittedName>
</protein>
<name>A0A0D5YF02_ACIBA</name>
<dbReference type="Proteomes" id="UP000032746">
    <property type="component" value="Chromosome"/>
</dbReference>
<dbReference type="AlphaFoldDB" id="A0A0D5YF02"/>
<evidence type="ECO:0000313" key="1">
    <source>
        <dbReference type="EMBL" id="AKA30316.1"/>
    </source>
</evidence>
<dbReference type="PATRIC" id="fig|470.1345.peg.516"/>
<accession>A0A0D5YF02</accession>
<dbReference type="EMBL" id="CP008706">
    <property type="protein sequence ID" value="AKA30316.1"/>
    <property type="molecule type" value="Genomic_DNA"/>
</dbReference>
<organism evidence="1 2">
    <name type="scientific">Acinetobacter baumannii</name>
    <dbReference type="NCBI Taxonomy" id="470"/>
    <lineage>
        <taxon>Bacteria</taxon>
        <taxon>Pseudomonadati</taxon>
        <taxon>Pseudomonadota</taxon>
        <taxon>Gammaproteobacteria</taxon>
        <taxon>Moraxellales</taxon>
        <taxon>Moraxellaceae</taxon>
        <taxon>Acinetobacter</taxon>
        <taxon>Acinetobacter calcoaceticus/baumannii complex</taxon>
    </lineage>
</organism>
<gene>
    <name evidence="1" type="ORF">ABUW_0545</name>
</gene>
<reference evidence="2" key="2">
    <citation type="submission" date="2015-03" db="EMBL/GenBank/DDBJ databases">
        <authorList>
            <person name="Gallagher L.A."/>
            <person name="Hayden H.S."/>
            <person name="Weiss E.J."/>
            <person name="Hager K.R."/>
            <person name="Ramage E."/>
            <person name="Radey M.R."/>
            <person name="Bydalek R."/>
            <person name="Manoil C."/>
            <person name="Miller S.I."/>
            <person name="Brittnacher M.J."/>
        </authorList>
    </citation>
    <scope>NUCLEOTIDE SEQUENCE [LARGE SCALE GENOMIC DNA]</scope>
    <source>
        <strain evidence="2">AB5075-UW</strain>
    </source>
</reference>
<proteinExistence type="predicted"/>
<sequence>MPHNHRRAIMQNDSNVETTQAEIKPFPRQLISDMWDSNVTFDTILHIPTLLASSSEQVSDKFQEFLDDAYEEWQSSLLLEQCPALKSTLNEIRENNDIKHYAGEVLQDFHRACGDFEFLIEIEIRIPFNFRFDKDGKYQSNSLGGSFRVQWILAKNMVDAAQYAIKIAEELHSVEEAKARKEQGLEENSNES</sequence>